<protein>
    <recommendedName>
        <fullName evidence="6">Tight adherence protein B</fullName>
    </recommendedName>
</protein>
<name>A0A2V4VJN7_PAEBA</name>
<evidence type="ECO:0008006" key="6">
    <source>
        <dbReference type="Google" id="ProtNLM"/>
    </source>
</evidence>
<dbReference type="AlphaFoldDB" id="A0A2V4VJN7"/>
<dbReference type="RefSeq" id="WP_110896834.1">
    <property type="nucleotide sequence ID" value="NZ_CP054614.1"/>
</dbReference>
<accession>A0A2V4VJN7</accession>
<feature type="transmembrane region" description="Helical" evidence="1">
    <location>
        <begin position="6"/>
        <end position="23"/>
    </location>
</feature>
<dbReference type="PANTHER" id="PTHR35007:SF2">
    <property type="entry name" value="PILUS ASSEMBLE PROTEIN"/>
    <property type="match status" value="1"/>
</dbReference>
<evidence type="ECO:0000313" key="4">
    <source>
        <dbReference type="Proteomes" id="UP000247790"/>
    </source>
</evidence>
<feature type="transmembrane region" description="Helical" evidence="1">
    <location>
        <begin position="257"/>
        <end position="275"/>
    </location>
</feature>
<keyword evidence="1" id="KW-1133">Transmembrane helix</keyword>
<sequence length="288" mass="32752">MPLWMSFVYFFVLALITLVLVIPKTNQSKSFSLSKVLGYERIRKEAETVGWSLSFREFSFLVLISIALIGVVALFTGNYFFIALGTVLCFTVPRTIVLKVKRKIRQNVLFDLPSNLRLFISKLTDFPNVQKALESAVLEMDGVTKPVFEKASNQLRVGLPVDRVFDEMVGEFRIRKMEDFLDKLKLAQMEGFHAQSLDSLKETVEEIGEDITQIQELELEAKSKRRQLFTVIGMSWMMPVMMSMMNNGNANVFLNTLHGQIYIVSFAAATLYAIGKGDDYLSLNLDKI</sequence>
<dbReference type="EMBL" id="QJSW01000006">
    <property type="protein sequence ID" value="PYE49334.1"/>
    <property type="molecule type" value="Genomic_DNA"/>
</dbReference>
<feature type="transmembrane region" description="Helical" evidence="1">
    <location>
        <begin position="79"/>
        <end position="97"/>
    </location>
</feature>
<dbReference type="Proteomes" id="UP000509327">
    <property type="component" value="Chromosome"/>
</dbReference>
<evidence type="ECO:0000256" key="1">
    <source>
        <dbReference type="SAM" id="Phobius"/>
    </source>
</evidence>
<proteinExistence type="predicted"/>
<evidence type="ECO:0000313" key="2">
    <source>
        <dbReference type="EMBL" id="PYE49334.1"/>
    </source>
</evidence>
<gene>
    <name evidence="2" type="ORF">DFQ00_106320</name>
    <name evidence="3" type="ORF">HUB98_03925</name>
</gene>
<evidence type="ECO:0000313" key="5">
    <source>
        <dbReference type="Proteomes" id="UP000509327"/>
    </source>
</evidence>
<reference evidence="3 5" key="2">
    <citation type="submission" date="2020-06" db="EMBL/GenBank/DDBJ databases">
        <title>Complete genome of Paenibacillus barcinonensis KACC11450.</title>
        <authorList>
            <person name="Kim M."/>
            <person name="Park Y.-J."/>
            <person name="Shin J.-H."/>
        </authorList>
    </citation>
    <scope>NUCLEOTIDE SEQUENCE [LARGE SCALE GENOMIC DNA]</scope>
    <source>
        <strain evidence="3 5">KACC11450</strain>
    </source>
</reference>
<dbReference type="OrthoDB" id="2541577at2"/>
<keyword evidence="1" id="KW-0812">Transmembrane</keyword>
<dbReference type="Proteomes" id="UP000247790">
    <property type="component" value="Unassembled WGS sequence"/>
</dbReference>
<keyword evidence="5" id="KW-1185">Reference proteome</keyword>
<evidence type="ECO:0000313" key="3">
    <source>
        <dbReference type="EMBL" id="QKS55547.1"/>
    </source>
</evidence>
<organism evidence="2 4">
    <name type="scientific">Paenibacillus barcinonensis</name>
    <dbReference type="NCBI Taxonomy" id="198119"/>
    <lineage>
        <taxon>Bacteria</taxon>
        <taxon>Bacillati</taxon>
        <taxon>Bacillota</taxon>
        <taxon>Bacilli</taxon>
        <taxon>Bacillales</taxon>
        <taxon>Paenibacillaceae</taxon>
        <taxon>Paenibacillus</taxon>
    </lineage>
</organism>
<reference evidence="2 4" key="1">
    <citation type="submission" date="2018-06" db="EMBL/GenBank/DDBJ databases">
        <title>Genomic Encyclopedia of Type Strains, Phase III (KMG-III): the genomes of soil and plant-associated and newly described type strains.</title>
        <authorList>
            <person name="Whitman W."/>
        </authorList>
    </citation>
    <scope>NUCLEOTIDE SEQUENCE [LARGE SCALE GENOMIC DNA]</scope>
    <source>
        <strain evidence="2 4">CECT 7022</strain>
    </source>
</reference>
<dbReference type="PANTHER" id="PTHR35007">
    <property type="entry name" value="INTEGRAL MEMBRANE PROTEIN-RELATED"/>
    <property type="match status" value="1"/>
</dbReference>
<keyword evidence="1" id="KW-0472">Membrane</keyword>
<feature type="transmembrane region" description="Helical" evidence="1">
    <location>
        <begin position="53"/>
        <end position="73"/>
    </location>
</feature>
<dbReference type="EMBL" id="CP054614">
    <property type="protein sequence ID" value="QKS55547.1"/>
    <property type="molecule type" value="Genomic_DNA"/>
</dbReference>